<dbReference type="Pfam" id="PF09684">
    <property type="entry name" value="Tail_P2_I"/>
    <property type="match status" value="1"/>
</dbReference>
<evidence type="ECO:0000313" key="3">
    <source>
        <dbReference type="Proteomes" id="UP000075502"/>
    </source>
</evidence>
<evidence type="ECO:0000313" key="2">
    <source>
        <dbReference type="EMBL" id="KYG03840.1"/>
    </source>
</evidence>
<comment type="caution">
    <text evidence="2">The sequence shown here is derived from an EMBL/GenBank/DDBJ whole genome shotgun (WGS) entry which is preliminary data.</text>
</comment>
<evidence type="ECO:0000256" key="1">
    <source>
        <dbReference type="SAM" id="MobiDB-lite"/>
    </source>
</evidence>
<proteinExistence type="predicted"/>
<feature type="region of interest" description="Disordered" evidence="1">
    <location>
        <begin position="116"/>
        <end position="141"/>
    </location>
</feature>
<dbReference type="Proteomes" id="UP000075502">
    <property type="component" value="Unassembled WGS sequence"/>
</dbReference>
<gene>
    <name evidence="2" type="ORF">BE21_49855</name>
</gene>
<reference evidence="2 3" key="1">
    <citation type="submission" date="2014-02" db="EMBL/GenBank/DDBJ databases">
        <title>The small core and large imbalanced accessory genome model reveals a collaborative survival strategy of Sorangium cellulosum strains in nature.</title>
        <authorList>
            <person name="Han K."/>
            <person name="Peng R."/>
            <person name="Blom J."/>
            <person name="Li Y.-Z."/>
        </authorList>
    </citation>
    <scope>NUCLEOTIDE SEQUENCE [LARGE SCALE GENOMIC DNA]</scope>
    <source>
        <strain evidence="2 3">So0007-03</strain>
    </source>
</reference>
<dbReference type="InterPro" id="IPR006521">
    <property type="entry name" value="Tail_protein_I"/>
</dbReference>
<sequence>MRAAAERLWELVPGWTRARDKAASGLLRGLVDTLGVGLDAARDDALRLLDDMFVDTCDPRLVPLIADLVGVSIDPAIPIARQRHQAKYALHLRRRKGTVAQLETLGWQTTGFRTRVREAQSAQRTVRDPSPSARVSGAPPPAIGATAADISGRIPAGKLEILLDVAWPVRRAQAELTRVGPDVHAVDPARPVGLRRADGSPIFLRDDPGALVGRGLAIEIDLIGADLARLGPLTPRFMSLPGGAPVYVPDRTIAIDPERGRVAGPTAPMPGIRAYRRYRLHFWEPLGGEVVRGAPAPQGDGVFTFAGDGGLDPLTDPQGVRLRVGFEGERSTPVPTARERLLIVREQGYARRRERVIPFVLLPPGRALRDDAPAADQGLLLDEPGLSSLFSIEDRWGWDRFRDLRLVPELGREPPPDDTVEVDVERGRFRVGPAHEREPLRVRYHRPYDVAAVKRRGEDALRRSLPLGRSATLVFRDTAPGSTEVSST</sequence>
<accession>A0A150TGN6</accession>
<name>A0A150TGN6_SORCE</name>
<dbReference type="AlphaFoldDB" id="A0A150TGN6"/>
<protein>
    <submittedName>
        <fullName evidence="2">Uncharacterized protein</fullName>
    </submittedName>
</protein>
<dbReference type="EMBL" id="JEME01002575">
    <property type="protein sequence ID" value="KYG03840.1"/>
    <property type="molecule type" value="Genomic_DNA"/>
</dbReference>
<organism evidence="2 3">
    <name type="scientific">Sorangium cellulosum</name>
    <name type="common">Polyangium cellulosum</name>
    <dbReference type="NCBI Taxonomy" id="56"/>
    <lineage>
        <taxon>Bacteria</taxon>
        <taxon>Pseudomonadati</taxon>
        <taxon>Myxococcota</taxon>
        <taxon>Polyangia</taxon>
        <taxon>Polyangiales</taxon>
        <taxon>Polyangiaceae</taxon>
        <taxon>Sorangium</taxon>
    </lineage>
</organism>